<evidence type="ECO:0008006" key="3">
    <source>
        <dbReference type="Google" id="ProtNLM"/>
    </source>
</evidence>
<accession>A0A1F8BNH2</accession>
<comment type="caution">
    <text evidence="1">The sequence shown here is derived from an EMBL/GenBank/DDBJ whole genome shotgun (WGS) entry which is preliminary data.</text>
</comment>
<dbReference type="AlphaFoldDB" id="A0A1F8BNH2"/>
<dbReference type="STRING" id="1802521.A2893_01545"/>
<sequence>MRVLFEFSREDLEKRFTYLNLIKSHIFSLNYKLTRDLLTEIKEKGDRLPSDIFNIIQDAISEADAVIIEGSRISMGVGFILSESINKGKPVLFLSDSISNNLKSRFVKKIKSKYLITSTYESKKDLIEALDNFFEETGKIKTRFNLVLDNKLDSFVTIESDKKGISKTEYITNLINKEVKKEKSRD</sequence>
<organism evidence="1 2">
    <name type="scientific">Candidatus Woesebacteria bacterium RIFCSPLOWO2_01_FULL_39_25</name>
    <dbReference type="NCBI Taxonomy" id="1802521"/>
    <lineage>
        <taxon>Bacteria</taxon>
        <taxon>Candidatus Woeseibacteriota</taxon>
    </lineage>
</organism>
<name>A0A1F8BNH2_9BACT</name>
<evidence type="ECO:0000313" key="2">
    <source>
        <dbReference type="Proteomes" id="UP000176725"/>
    </source>
</evidence>
<gene>
    <name evidence="1" type="ORF">A2893_01545</name>
</gene>
<proteinExistence type="predicted"/>
<protein>
    <recommendedName>
        <fullName evidence="3">Nucleoside 2-deoxyribosyltransferase</fullName>
    </recommendedName>
</protein>
<dbReference type="Proteomes" id="UP000176725">
    <property type="component" value="Unassembled WGS sequence"/>
</dbReference>
<dbReference type="Gene3D" id="3.40.50.450">
    <property type="match status" value="1"/>
</dbReference>
<dbReference type="EMBL" id="MGHH01000001">
    <property type="protein sequence ID" value="OGM65592.1"/>
    <property type="molecule type" value="Genomic_DNA"/>
</dbReference>
<evidence type="ECO:0000313" key="1">
    <source>
        <dbReference type="EMBL" id="OGM65592.1"/>
    </source>
</evidence>
<reference evidence="1 2" key="1">
    <citation type="journal article" date="2016" name="Nat. Commun.">
        <title>Thousands of microbial genomes shed light on interconnected biogeochemical processes in an aquifer system.</title>
        <authorList>
            <person name="Anantharaman K."/>
            <person name="Brown C.T."/>
            <person name="Hug L.A."/>
            <person name="Sharon I."/>
            <person name="Castelle C.J."/>
            <person name="Probst A.J."/>
            <person name="Thomas B.C."/>
            <person name="Singh A."/>
            <person name="Wilkins M.J."/>
            <person name="Karaoz U."/>
            <person name="Brodie E.L."/>
            <person name="Williams K.H."/>
            <person name="Hubbard S.S."/>
            <person name="Banfield J.F."/>
        </authorList>
    </citation>
    <scope>NUCLEOTIDE SEQUENCE [LARGE SCALE GENOMIC DNA]</scope>
</reference>